<proteinExistence type="predicted"/>
<evidence type="ECO:0000313" key="3">
    <source>
        <dbReference type="Proteomes" id="UP000827549"/>
    </source>
</evidence>
<evidence type="ECO:0000256" key="1">
    <source>
        <dbReference type="SAM" id="MobiDB-lite"/>
    </source>
</evidence>
<organism evidence="2 3">
    <name type="scientific">Vanrija pseudolonga</name>
    <dbReference type="NCBI Taxonomy" id="143232"/>
    <lineage>
        <taxon>Eukaryota</taxon>
        <taxon>Fungi</taxon>
        <taxon>Dikarya</taxon>
        <taxon>Basidiomycota</taxon>
        <taxon>Agaricomycotina</taxon>
        <taxon>Tremellomycetes</taxon>
        <taxon>Trichosporonales</taxon>
        <taxon>Trichosporonaceae</taxon>
        <taxon>Vanrija</taxon>
    </lineage>
</organism>
<evidence type="ECO:0000313" key="2">
    <source>
        <dbReference type="EMBL" id="WOO78693.1"/>
    </source>
</evidence>
<gene>
    <name evidence="2" type="ORF">LOC62_02G002232</name>
</gene>
<sequence length="664" mass="73249">MPSPPRSPRESGEVREPRGGYYNDSRPSGLPPRPRSPPRRSASPPYQQRPAYSGSGNSYRSERERDRSPGRTGRPSDPRRRREDPSEAGPSRNAGWDSTRATTNKWPKPRANSPGYYSPPSKRRDSRDPSPLPNPVSMDDFTTQIYNLLTARTRQAQVQRHLDRLKAFNTDGVALRDAQRQAADLNNEVRIASEAVGAGFNDLLRRALSRPGVRDGDTAALEIEGLRQRILQLEQSGPPPLRIAAPPSSTPPPPSQEPPPPPPDEPTPTPPLDKGKGKAVEVPTDAEPSASSSSVAPAVGAATKDKSVEGKRDRVRQMLLDLVTQVSTVQGRVDNLDEKFDELENEINVRDYDSTHRVRSWEQYQRRNDPNGRLTGQPRLVVDKKDDEMPTAREPSVAAAVVAEAEAAAEASAAGPSTAAVEPAQDDWMPPMLAPTPTPAPVDQSENVLRLATEMVRMQKEIQQLRDSQAASAKRQAEAAAGAYTTAAASILRREVETKFETLKAEVLTAVEARVDALVPIMVNKTFSEIRPNIRDDVYRDVVTHIKDHMRNNSAQPQGQQAQQAQPQQQQLRQPPPHSSPQVQQQLLMQPQQAIPLQQHQQILQLQQYQQQALPHLTTLPAPPPVPFTVAELENYKARLAQQVAAQQAVQAQNGQNQYTTGFQ</sequence>
<dbReference type="GeneID" id="87805480"/>
<dbReference type="Proteomes" id="UP000827549">
    <property type="component" value="Chromosome 2"/>
</dbReference>
<dbReference type="RefSeq" id="XP_062624725.1">
    <property type="nucleotide sequence ID" value="XM_062768741.1"/>
</dbReference>
<feature type="region of interest" description="Disordered" evidence="1">
    <location>
        <begin position="1"/>
        <end position="139"/>
    </location>
</feature>
<feature type="region of interest" description="Disordered" evidence="1">
    <location>
        <begin position="237"/>
        <end position="310"/>
    </location>
</feature>
<name>A0AAF0Y1V7_9TREE</name>
<feature type="region of interest" description="Disordered" evidence="1">
    <location>
        <begin position="552"/>
        <end position="587"/>
    </location>
</feature>
<keyword evidence="3" id="KW-1185">Reference proteome</keyword>
<dbReference type="EMBL" id="CP086715">
    <property type="protein sequence ID" value="WOO78693.1"/>
    <property type="molecule type" value="Genomic_DNA"/>
</dbReference>
<feature type="compositionally biased region" description="Basic and acidic residues" evidence="1">
    <location>
        <begin position="60"/>
        <end position="85"/>
    </location>
</feature>
<feature type="compositionally biased region" description="Basic and acidic residues" evidence="1">
    <location>
        <begin position="7"/>
        <end position="18"/>
    </location>
</feature>
<feature type="compositionally biased region" description="Low complexity" evidence="1">
    <location>
        <begin position="288"/>
        <end position="302"/>
    </location>
</feature>
<feature type="compositionally biased region" description="Pro residues" evidence="1">
    <location>
        <begin position="248"/>
        <end position="271"/>
    </location>
</feature>
<reference evidence="2" key="1">
    <citation type="submission" date="2023-10" db="EMBL/GenBank/DDBJ databases">
        <authorList>
            <person name="Noh H."/>
        </authorList>
    </citation>
    <scope>NUCLEOTIDE SEQUENCE</scope>
    <source>
        <strain evidence="2">DUCC4014</strain>
    </source>
</reference>
<accession>A0AAF0Y1V7</accession>
<feature type="compositionally biased region" description="Low complexity" evidence="1">
    <location>
        <begin position="554"/>
        <end position="573"/>
    </location>
</feature>
<dbReference type="AlphaFoldDB" id="A0AAF0Y1V7"/>
<protein>
    <submittedName>
        <fullName evidence="2">Uncharacterized protein</fullName>
    </submittedName>
</protein>